<gene>
    <name evidence="2" type="ORF">Prubr_00690</name>
</gene>
<protein>
    <submittedName>
        <fullName evidence="2">Tagatose 3-epimerase</fullName>
    </submittedName>
</protein>
<dbReference type="InterPro" id="IPR013022">
    <property type="entry name" value="Xyl_isomerase-like_TIM-brl"/>
</dbReference>
<dbReference type="EMBL" id="AP023359">
    <property type="protein sequence ID" value="BCJ63048.1"/>
    <property type="molecule type" value="Genomic_DNA"/>
</dbReference>
<reference evidence="2" key="1">
    <citation type="submission" date="2020-08" db="EMBL/GenBank/DDBJ databases">
        <title>Whole genome shotgun sequence of Polymorphospora rubra NBRC 101157.</title>
        <authorList>
            <person name="Komaki H."/>
            <person name="Tamura T."/>
        </authorList>
    </citation>
    <scope>NUCLEOTIDE SEQUENCE</scope>
    <source>
        <strain evidence="2">NBRC 101157</strain>
    </source>
</reference>
<evidence type="ECO:0000259" key="1">
    <source>
        <dbReference type="Pfam" id="PF01261"/>
    </source>
</evidence>
<dbReference type="InterPro" id="IPR050312">
    <property type="entry name" value="IolE/XylAMocC-like"/>
</dbReference>
<dbReference type="RefSeq" id="WP_212820463.1">
    <property type="nucleotide sequence ID" value="NZ_AP023359.1"/>
</dbReference>
<dbReference type="Gene3D" id="3.20.20.150">
    <property type="entry name" value="Divalent-metal-dependent TIM barrel enzymes"/>
    <property type="match status" value="1"/>
</dbReference>
<feature type="domain" description="Xylose isomerase-like TIM barrel" evidence="1">
    <location>
        <begin position="30"/>
        <end position="278"/>
    </location>
</feature>
<accession>A0A810MUR9</accession>
<dbReference type="Proteomes" id="UP000680866">
    <property type="component" value="Chromosome"/>
</dbReference>
<dbReference type="PANTHER" id="PTHR12110:SF41">
    <property type="entry name" value="INOSOSE DEHYDRATASE"/>
    <property type="match status" value="1"/>
</dbReference>
<dbReference type="PANTHER" id="PTHR12110">
    <property type="entry name" value="HYDROXYPYRUVATE ISOMERASE"/>
    <property type="match status" value="1"/>
</dbReference>
<proteinExistence type="predicted"/>
<name>A0A810MUR9_9ACTN</name>
<evidence type="ECO:0000313" key="3">
    <source>
        <dbReference type="Proteomes" id="UP000680866"/>
    </source>
</evidence>
<dbReference type="AlphaFoldDB" id="A0A810MUR9"/>
<dbReference type="InterPro" id="IPR036237">
    <property type="entry name" value="Xyl_isomerase-like_sf"/>
</dbReference>
<dbReference type="KEGG" id="pry:Prubr_00690"/>
<organism evidence="2 3">
    <name type="scientific">Polymorphospora rubra</name>
    <dbReference type="NCBI Taxonomy" id="338584"/>
    <lineage>
        <taxon>Bacteria</taxon>
        <taxon>Bacillati</taxon>
        <taxon>Actinomycetota</taxon>
        <taxon>Actinomycetes</taxon>
        <taxon>Micromonosporales</taxon>
        <taxon>Micromonosporaceae</taxon>
        <taxon>Polymorphospora</taxon>
    </lineage>
</organism>
<dbReference type="SUPFAM" id="SSF51658">
    <property type="entry name" value="Xylose isomerase-like"/>
    <property type="match status" value="1"/>
</dbReference>
<keyword evidence="3" id="KW-1185">Reference proteome</keyword>
<dbReference type="Pfam" id="PF01261">
    <property type="entry name" value="AP_endonuc_2"/>
    <property type="match status" value="1"/>
</dbReference>
<sequence length="290" mass="30728">MTVHPIGVNTWVWVSPLTDDALSRLVPRISGWGFDVVELPMMSTTDWDPAYAADLLAAHGLGATVCAGLLPDHDLLTDDAEVLGRTGDFVRGCVRAAATVGARVVAGPLYSPAGRRWPLDSDGRRDALARLVTRLRPLAGYAAEHGVTLALEPLNRFDSSLLNTVAQTLEVVDGIDGLGIALDTFHVNIEERDVAAAFRAAGDRLVHVQVCANDRGTPGADHFDWPAILGALTDVGYAGPLCIESFTAAGLEVPMSVWRPLAASRDAVAVDGLSFLRALMTEDTSTIAVP</sequence>
<evidence type="ECO:0000313" key="2">
    <source>
        <dbReference type="EMBL" id="BCJ63048.1"/>
    </source>
</evidence>